<feature type="compositionally biased region" description="Basic and acidic residues" evidence="1">
    <location>
        <begin position="172"/>
        <end position="185"/>
    </location>
</feature>
<dbReference type="AlphaFoldDB" id="A0AAD5SFE0"/>
<organism evidence="2 3">
    <name type="scientific">Rhizophlyctis rosea</name>
    <dbReference type="NCBI Taxonomy" id="64517"/>
    <lineage>
        <taxon>Eukaryota</taxon>
        <taxon>Fungi</taxon>
        <taxon>Fungi incertae sedis</taxon>
        <taxon>Chytridiomycota</taxon>
        <taxon>Chytridiomycota incertae sedis</taxon>
        <taxon>Chytridiomycetes</taxon>
        <taxon>Rhizophlyctidales</taxon>
        <taxon>Rhizophlyctidaceae</taxon>
        <taxon>Rhizophlyctis</taxon>
    </lineage>
</organism>
<feature type="compositionally biased region" description="Acidic residues" evidence="1">
    <location>
        <begin position="191"/>
        <end position="201"/>
    </location>
</feature>
<keyword evidence="3" id="KW-1185">Reference proteome</keyword>
<sequence>MEESEPEEEDVRGVRLGWSSSAEGSSVEASPVSSGPPSRSETPRLPAPRSNLAEEDEEEDESSTVTPTPATQPKATPMIIPTSNTLAVPSARRGNISGTSSYTRNRYNLSLKAASGLGGQIGLKGSMSAGVVSPGSDAGYFGDWKGYGRRSDGTRLESSVEVERAKGGNGEEGGKTPMEKLEARMRALSTEDGEGWEEEENNVTPKGSLRRSGSVPPPSLPGPTSIPKSVVEMAEKEKERVREKEEEVRKIVGGDVGLPPMPVSIPIGSSGSVPKSMSTGSPKEPGSPDVRRRVSGGTVVGV</sequence>
<dbReference type="EMBL" id="JADGJD010000219">
    <property type="protein sequence ID" value="KAJ3053305.1"/>
    <property type="molecule type" value="Genomic_DNA"/>
</dbReference>
<feature type="compositionally biased region" description="Low complexity" evidence="1">
    <location>
        <begin position="64"/>
        <end position="77"/>
    </location>
</feature>
<gene>
    <name evidence="2" type="ORF">HK097_004582</name>
</gene>
<evidence type="ECO:0000313" key="2">
    <source>
        <dbReference type="EMBL" id="KAJ3053305.1"/>
    </source>
</evidence>
<feature type="compositionally biased region" description="Acidic residues" evidence="1">
    <location>
        <begin position="1"/>
        <end position="10"/>
    </location>
</feature>
<name>A0AAD5SFE0_9FUNG</name>
<protein>
    <submittedName>
        <fullName evidence="2">Uncharacterized protein</fullName>
    </submittedName>
</protein>
<reference evidence="2" key="1">
    <citation type="submission" date="2020-05" db="EMBL/GenBank/DDBJ databases">
        <title>Phylogenomic resolution of chytrid fungi.</title>
        <authorList>
            <person name="Stajich J.E."/>
            <person name="Amses K."/>
            <person name="Simmons R."/>
            <person name="Seto K."/>
            <person name="Myers J."/>
            <person name="Bonds A."/>
            <person name="Quandt C.A."/>
            <person name="Barry K."/>
            <person name="Liu P."/>
            <person name="Grigoriev I."/>
            <person name="Longcore J.E."/>
            <person name="James T.Y."/>
        </authorList>
    </citation>
    <scope>NUCLEOTIDE SEQUENCE</scope>
    <source>
        <strain evidence="2">JEL0318</strain>
    </source>
</reference>
<proteinExistence type="predicted"/>
<feature type="region of interest" description="Disordered" evidence="1">
    <location>
        <begin position="148"/>
        <end position="302"/>
    </location>
</feature>
<evidence type="ECO:0000256" key="1">
    <source>
        <dbReference type="SAM" id="MobiDB-lite"/>
    </source>
</evidence>
<feature type="region of interest" description="Disordered" evidence="1">
    <location>
        <begin position="1"/>
        <end position="105"/>
    </location>
</feature>
<feature type="compositionally biased region" description="Low complexity" evidence="1">
    <location>
        <begin position="19"/>
        <end position="38"/>
    </location>
</feature>
<feature type="compositionally biased region" description="Polar residues" evidence="1">
    <location>
        <begin position="96"/>
        <end position="105"/>
    </location>
</feature>
<feature type="compositionally biased region" description="Polar residues" evidence="1">
    <location>
        <begin position="267"/>
        <end position="281"/>
    </location>
</feature>
<evidence type="ECO:0000313" key="3">
    <source>
        <dbReference type="Proteomes" id="UP001212841"/>
    </source>
</evidence>
<dbReference type="Proteomes" id="UP001212841">
    <property type="component" value="Unassembled WGS sequence"/>
</dbReference>
<accession>A0AAD5SFE0</accession>
<feature type="compositionally biased region" description="Acidic residues" evidence="1">
    <location>
        <begin position="53"/>
        <end position="62"/>
    </location>
</feature>
<feature type="compositionally biased region" description="Basic and acidic residues" evidence="1">
    <location>
        <begin position="233"/>
        <end position="252"/>
    </location>
</feature>
<comment type="caution">
    <text evidence="2">The sequence shown here is derived from an EMBL/GenBank/DDBJ whole genome shotgun (WGS) entry which is preliminary data.</text>
</comment>